<dbReference type="GO" id="GO:0009898">
    <property type="term" value="C:cytoplasmic side of plasma membrane"/>
    <property type="evidence" value="ECO:0007669"/>
    <property type="project" value="TreeGrafter"/>
</dbReference>
<feature type="compositionally biased region" description="Low complexity" evidence="1">
    <location>
        <begin position="295"/>
        <end position="306"/>
    </location>
</feature>
<feature type="compositionally biased region" description="Low complexity" evidence="1">
    <location>
        <begin position="358"/>
        <end position="372"/>
    </location>
</feature>
<dbReference type="InterPro" id="IPR002586">
    <property type="entry name" value="CobQ/CobB/MinD/ParA_Nub-bd_dom"/>
</dbReference>
<feature type="compositionally biased region" description="Basic and acidic residues" evidence="1">
    <location>
        <begin position="444"/>
        <end position="457"/>
    </location>
</feature>
<proteinExistence type="predicted"/>
<sequence>MTGNVYAILGGRGDVGATTTAAALGASLAETAHRVAVIDANFDDEGVGAVLDLGDPERGLRDVLRGDADLDEALVEASHGLQVLPSGDAAPAPTDVRSHALVRAADRVRERFDVVLLDLGAAGGTPAAVALERADGAILTATPEDDAIAAVGDAATVARFHGADVLGTAFTKIPAGTEIDHESAAEAIGTDVIAMVPEDDAVAESAAAGASLLRHDPDSPAAMVYWELATRLAGDDLGDEPVVHEPPTGEAAADESTASEPQGQESADAHDDAPEQESPAPDSQAGEQGAPNAVDAAATEPGGADDAPADDAEPIAPPAPDAADEQDSTAASAHEDATEQPSRSSGAAPSRRDDSQDGADASADGSASERGSPAPDDVATATEPEPDGENGGETSKNEFSWDDDPIDGDEPDGSETDSGDEPPLDDESVLGGERDEPGTGAGDGADREATDGSRADEKDDGNDGEDDIDAAFKATMDKVREQNGDADDDDDEDDEEESGGMFGIGS</sequence>
<keyword evidence="4" id="KW-1185">Reference proteome</keyword>
<dbReference type="PANTHER" id="PTHR43384:SF10">
    <property type="entry name" value="ATPASE INVOLVED IN CHROMOSOME PARTITIONING, PARA_MIND FAMILY"/>
    <property type="match status" value="1"/>
</dbReference>
<protein>
    <recommendedName>
        <fullName evidence="2">CobQ/CobB/MinD/ParA nucleotide binding domain-containing protein</fullName>
    </recommendedName>
</protein>
<accession>A0AAV3T7Y2</accession>
<dbReference type="InterPro" id="IPR050625">
    <property type="entry name" value="ParA/MinD_ATPase"/>
</dbReference>
<dbReference type="GO" id="GO:0051782">
    <property type="term" value="P:negative regulation of cell division"/>
    <property type="evidence" value="ECO:0007669"/>
    <property type="project" value="TreeGrafter"/>
</dbReference>
<dbReference type="GO" id="GO:0005829">
    <property type="term" value="C:cytosol"/>
    <property type="evidence" value="ECO:0007669"/>
    <property type="project" value="TreeGrafter"/>
</dbReference>
<feature type="compositionally biased region" description="Polar residues" evidence="1">
    <location>
        <begin position="256"/>
        <end position="265"/>
    </location>
</feature>
<dbReference type="GO" id="GO:0005524">
    <property type="term" value="F:ATP binding"/>
    <property type="evidence" value="ECO:0007669"/>
    <property type="project" value="TreeGrafter"/>
</dbReference>
<dbReference type="InterPro" id="IPR027417">
    <property type="entry name" value="P-loop_NTPase"/>
</dbReference>
<feature type="compositionally biased region" description="Acidic residues" evidence="1">
    <location>
        <begin position="484"/>
        <end position="498"/>
    </location>
</feature>
<dbReference type="SUPFAM" id="SSF52540">
    <property type="entry name" value="P-loop containing nucleoside triphosphate hydrolases"/>
    <property type="match status" value="1"/>
</dbReference>
<gene>
    <name evidence="3" type="ORF">GCM10009020_05050</name>
</gene>
<evidence type="ECO:0000313" key="4">
    <source>
        <dbReference type="Proteomes" id="UP001500420"/>
    </source>
</evidence>
<organism evidence="3 4">
    <name type="scientific">Natronoarchaeum mannanilyticum</name>
    <dbReference type="NCBI Taxonomy" id="926360"/>
    <lineage>
        <taxon>Archaea</taxon>
        <taxon>Methanobacteriati</taxon>
        <taxon>Methanobacteriota</taxon>
        <taxon>Stenosarchaea group</taxon>
        <taxon>Halobacteria</taxon>
        <taxon>Halobacteriales</taxon>
        <taxon>Natronoarchaeaceae</taxon>
    </lineage>
</organism>
<feature type="region of interest" description="Disordered" evidence="1">
    <location>
        <begin position="236"/>
        <end position="506"/>
    </location>
</feature>
<feature type="domain" description="CobQ/CobB/MinD/ParA nucleotide binding" evidence="2">
    <location>
        <begin position="7"/>
        <end position="210"/>
    </location>
</feature>
<feature type="compositionally biased region" description="Acidic residues" evidence="1">
    <location>
        <begin position="400"/>
        <end position="428"/>
    </location>
</feature>
<reference evidence="3 4" key="1">
    <citation type="journal article" date="2019" name="Int. J. Syst. Evol. Microbiol.">
        <title>The Global Catalogue of Microorganisms (GCM) 10K type strain sequencing project: providing services to taxonomists for standard genome sequencing and annotation.</title>
        <authorList>
            <consortium name="The Broad Institute Genomics Platform"/>
            <consortium name="The Broad Institute Genome Sequencing Center for Infectious Disease"/>
            <person name="Wu L."/>
            <person name="Ma J."/>
        </authorList>
    </citation>
    <scope>NUCLEOTIDE SEQUENCE [LARGE SCALE GENOMIC DNA]</scope>
    <source>
        <strain evidence="3 4">JCM 16328</strain>
    </source>
</reference>
<evidence type="ECO:0000259" key="2">
    <source>
        <dbReference type="Pfam" id="PF01656"/>
    </source>
</evidence>
<dbReference type="Proteomes" id="UP001500420">
    <property type="component" value="Unassembled WGS sequence"/>
</dbReference>
<feature type="compositionally biased region" description="Acidic residues" evidence="1">
    <location>
        <begin position="458"/>
        <end position="469"/>
    </location>
</feature>
<name>A0AAV3T7Y2_9EURY</name>
<dbReference type="PANTHER" id="PTHR43384">
    <property type="entry name" value="SEPTUM SITE-DETERMINING PROTEIN MIND HOMOLOG, CHLOROPLASTIC-RELATED"/>
    <property type="match status" value="1"/>
</dbReference>
<dbReference type="GO" id="GO:0016887">
    <property type="term" value="F:ATP hydrolysis activity"/>
    <property type="evidence" value="ECO:0007669"/>
    <property type="project" value="TreeGrafter"/>
</dbReference>
<comment type="caution">
    <text evidence="3">The sequence shown here is derived from an EMBL/GenBank/DDBJ whole genome shotgun (WGS) entry which is preliminary data.</text>
</comment>
<evidence type="ECO:0000313" key="3">
    <source>
        <dbReference type="EMBL" id="GAA0663395.1"/>
    </source>
</evidence>
<dbReference type="Pfam" id="PF01656">
    <property type="entry name" value="CbiA"/>
    <property type="match status" value="1"/>
</dbReference>
<dbReference type="Gene3D" id="3.40.50.300">
    <property type="entry name" value="P-loop containing nucleotide triphosphate hydrolases"/>
    <property type="match status" value="1"/>
</dbReference>
<dbReference type="RefSeq" id="WP_343772273.1">
    <property type="nucleotide sequence ID" value="NZ_BAAADV010000001.1"/>
</dbReference>
<dbReference type="AlphaFoldDB" id="A0AAV3T7Y2"/>
<evidence type="ECO:0000256" key="1">
    <source>
        <dbReference type="SAM" id="MobiDB-lite"/>
    </source>
</evidence>
<dbReference type="EMBL" id="BAAADV010000001">
    <property type="protein sequence ID" value="GAA0663395.1"/>
    <property type="molecule type" value="Genomic_DNA"/>
</dbReference>